<evidence type="ECO:0000256" key="17">
    <source>
        <dbReference type="SAM" id="MobiDB-lite"/>
    </source>
</evidence>
<dbReference type="GO" id="GO:0005524">
    <property type="term" value="F:ATP binding"/>
    <property type="evidence" value="ECO:0007669"/>
    <property type="project" value="UniProtKB-KW"/>
</dbReference>
<name>A0A7G3ZNJ9_9SACH</name>
<keyword evidence="21" id="KW-1185">Reference proteome</keyword>
<dbReference type="EC" id="6.5.1.1" evidence="15"/>
<evidence type="ECO:0000256" key="13">
    <source>
        <dbReference type="ARBA" id="ARBA00023242"/>
    </source>
</evidence>
<evidence type="ECO:0000256" key="14">
    <source>
        <dbReference type="ARBA" id="ARBA00034003"/>
    </source>
</evidence>
<keyword evidence="8 15" id="KW-0227">DNA damage</keyword>
<dbReference type="InterPro" id="IPR036420">
    <property type="entry name" value="BRCT_dom_sf"/>
</dbReference>
<dbReference type="PANTHER" id="PTHR45997">
    <property type="entry name" value="DNA LIGASE 4"/>
    <property type="match status" value="1"/>
</dbReference>
<gene>
    <name evidence="20" type="ORF">HG536_0H04610</name>
</gene>
<dbReference type="SUPFAM" id="SSF52113">
    <property type="entry name" value="BRCT domain"/>
    <property type="match status" value="2"/>
</dbReference>
<dbReference type="SUPFAM" id="SSF56091">
    <property type="entry name" value="DNA ligase/mRNA capping enzyme, catalytic domain"/>
    <property type="match status" value="1"/>
</dbReference>
<keyword evidence="9 15" id="KW-0067">ATP-binding</keyword>
<keyword evidence="12 15" id="KW-0234">DNA repair</keyword>
<sequence length="969" mass="111161">MEVTEGFVDDAEAPPNDVLSLEPPEDSPKNFAPSPDFLWLCEELFIRVEDVKKQGRERLGSKPISMRYYDVIHHFVKLWRRTVGDDIYPAFALILPYRDRRIYNIKDYTLVKAVCNYLALPKQSATEKRLLKWKRRATRGSRLSNFCVTEIKKRKSEPSPERRITIDKLNECLDQLVEERNAKGGFKGLSESPAFNFCLQNMTFVELKFFFDIILKYRLIGGQEDKLLSCWHPDAPEYLSVVSDLKTVTKRLWNPENRLRHDDLSINLGYAFVPQLAKKVSVSYEKICGKLKNDFVIEEKMDGERIQVHYMDFGGSVKFLSRRGIDFSYLYGESISEGPVAQYLKFNPNVKDCVLDCEMITYDTDRGVVLPFGLVKSSARQALSMEGICTQGYRPMLMVLDLVYLNGVSLIKLPLHQRKEYLVKILTPFPHAVDILSYVRCSDQIAIKRSLERAISMGSEGIVLKNFNSRYEIGARNDNWIKVKPEYLEQFGENMDLIIIGRDPGKKDSLMCGLAVYENESDAAEIKAAEEAEIISLDSDREEADEPDHNKVIKKFISFCIIANGISQEEFKDIDRRTRGNWTKSEDRLPPSSLLEFGSKIPEEWIDPKKSLIIEVKARSLDNTESSKKKFSAGCTLHGGYCRRIRDDKDWTGCYSLSELWRERRQRSGTAIGSLNKKYPKTDKARRKRNDIFVDQALEMDDAGLKSNVFANLYFYVLSDYIDPELNTRITKPQLNNLIKQNSGMLVQNLISKHHMENSFRIISGKLTGECKSLINRGYDILSPRWILDCVSYGKLVRIEPKHCFNVSEELMKIARERVDRFGDSFVSTISEQQLESLITSNIDSTPVTDYNHMDRSPELSQVPIFLFSGRICYVPEMFFSATERAALLSKIKLYGGLVASELINCNLIVVSMTTCSRDPPLQKLRESVAQLIANFDSPQPIPHLVTSEWIDRSIQENCQVPEEDFYPA</sequence>
<dbReference type="Proteomes" id="UP000515788">
    <property type="component" value="Chromosome 8"/>
</dbReference>
<dbReference type="SUPFAM" id="SSF50249">
    <property type="entry name" value="Nucleic acid-binding proteins"/>
    <property type="match status" value="1"/>
</dbReference>
<dbReference type="GO" id="GO:0006303">
    <property type="term" value="P:double-strand break repair via nonhomologous end joining"/>
    <property type="evidence" value="ECO:0007669"/>
    <property type="project" value="TreeGrafter"/>
</dbReference>
<evidence type="ECO:0000259" key="19">
    <source>
        <dbReference type="PROSITE" id="PS50172"/>
    </source>
</evidence>
<evidence type="ECO:0000313" key="21">
    <source>
        <dbReference type="Proteomes" id="UP000515788"/>
    </source>
</evidence>
<dbReference type="PROSITE" id="PS50160">
    <property type="entry name" value="DNA_LIGASE_A3"/>
    <property type="match status" value="1"/>
</dbReference>
<keyword evidence="5" id="KW-0479">Metal-binding</keyword>
<dbReference type="Pfam" id="PF16589">
    <property type="entry name" value="BRCT_2"/>
    <property type="match status" value="1"/>
</dbReference>
<dbReference type="SMART" id="SM00292">
    <property type="entry name" value="BRCT"/>
    <property type="match status" value="2"/>
</dbReference>
<dbReference type="InterPro" id="IPR044125">
    <property type="entry name" value="Adenylation_DNA_ligase_IV"/>
</dbReference>
<dbReference type="Pfam" id="PF01068">
    <property type="entry name" value="DNA_ligase_A_M"/>
    <property type="match status" value="1"/>
</dbReference>
<feature type="domain" description="BRCT" evidence="19">
    <location>
        <begin position="705"/>
        <end position="804"/>
    </location>
</feature>
<dbReference type="PANTHER" id="PTHR45997:SF1">
    <property type="entry name" value="DNA LIGASE 4"/>
    <property type="match status" value="1"/>
</dbReference>
<keyword evidence="10" id="KW-0460">Magnesium</keyword>
<evidence type="ECO:0000256" key="11">
    <source>
        <dbReference type="ARBA" id="ARBA00023172"/>
    </source>
</evidence>
<keyword evidence="7 15" id="KW-0547">Nucleotide-binding</keyword>
<dbReference type="NCBIfam" id="TIGR00574">
    <property type="entry name" value="dnl1"/>
    <property type="match status" value="1"/>
</dbReference>
<evidence type="ECO:0000256" key="15">
    <source>
        <dbReference type="RuleBase" id="RU000617"/>
    </source>
</evidence>
<evidence type="ECO:0000256" key="10">
    <source>
        <dbReference type="ARBA" id="ARBA00022842"/>
    </source>
</evidence>
<evidence type="ECO:0000256" key="6">
    <source>
        <dbReference type="ARBA" id="ARBA00022737"/>
    </source>
</evidence>
<evidence type="ECO:0000256" key="12">
    <source>
        <dbReference type="ARBA" id="ARBA00023204"/>
    </source>
</evidence>
<dbReference type="Pfam" id="PF04675">
    <property type="entry name" value="DNA_ligase_A_N"/>
    <property type="match status" value="1"/>
</dbReference>
<dbReference type="EMBL" id="CP059253">
    <property type="protein sequence ID" value="QLL35085.1"/>
    <property type="molecule type" value="Genomic_DNA"/>
</dbReference>
<comment type="cofactor">
    <cofactor evidence="1">
        <name>Mg(2+)</name>
        <dbReference type="ChEBI" id="CHEBI:18420"/>
    </cofactor>
</comment>
<comment type="subcellular location">
    <subcellularLocation>
        <location evidence="2">Nucleus</location>
    </subcellularLocation>
</comment>
<dbReference type="CDD" id="cd07968">
    <property type="entry name" value="OBF_DNA_ligase_IV"/>
    <property type="match status" value="1"/>
</dbReference>
<evidence type="ECO:0000259" key="18">
    <source>
        <dbReference type="PROSITE" id="PS50160"/>
    </source>
</evidence>
<dbReference type="KEGG" id="tgb:HG536_0H04610"/>
<dbReference type="GO" id="GO:0032807">
    <property type="term" value="C:DNA ligase IV complex"/>
    <property type="evidence" value="ECO:0007669"/>
    <property type="project" value="TreeGrafter"/>
</dbReference>
<evidence type="ECO:0000256" key="3">
    <source>
        <dbReference type="ARBA" id="ARBA00007572"/>
    </source>
</evidence>
<dbReference type="GO" id="GO:0071897">
    <property type="term" value="P:DNA biosynthetic process"/>
    <property type="evidence" value="ECO:0007669"/>
    <property type="project" value="InterPro"/>
</dbReference>
<dbReference type="Gene3D" id="3.40.50.10190">
    <property type="entry name" value="BRCT domain"/>
    <property type="match status" value="2"/>
</dbReference>
<dbReference type="GO" id="GO:0003910">
    <property type="term" value="F:DNA ligase (ATP) activity"/>
    <property type="evidence" value="ECO:0007669"/>
    <property type="project" value="UniProtKB-EC"/>
</dbReference>
<comment type="similarity">
    <text evidence="3 16">Belongs to the ATP-dependent DNA ligase family.</text>
</comment>
<dbReference type="Gene3D" id="1.10.3260.10">
    <property type="entry name" value="DNA ligase, ATP-dependent, N-terminal domain"/>
    <property type="match status" value="1"/>
</dbReference>
<dbReference type="InterPro" id="IPR029710">
    <property type="entry name" value="LIG4"/>
</dbReference>
<keyword evidence="11 15" id="KW-0233">DNA recombination</keyword>
<evidence type="ECO:0000256" key="8">
    <source>
        <dbReference type="ARBA" id="ARBA00022763"/>
    </source>
</evidence>
<dbReference type="AlphaFoldDB" id="A0A7G3ZNJ9"/>
<dbReference type="GeneID" id="59328351"/>
<evidence type="ECO:0000256" key="2">
    <source>
        <dbReference type="ARBA" id="ARBA00004123"/>
    </source>
</evidence>
<evidence type="ECO:0000256" key="4">
    <source>
        <dbReference type="ARBA" id="ARBA00022598"/>
    </source>
</evidence>
<dbReference type="InterPro" id="IPR036599">
    <property type="entry name" value="DNA_ligase_N_sf"/>
</dbReference>
<dbReference type="GO" id="GO:0003677">
    <property type="term" value="F:DNA binding"/>
    <property type="evidence" value="ECO:0007669"/>
    <property type="project" value="InterPro"/>
</dbReference>
<dbReference type="PROSITE" id="PS50172">
    <property type="entry name" value="BRCT"/>
    <property type="match status" value="2"/>
</dbReference>
<dbReference type="PROSITE" id="PS00697">
    <property type="entry name" value="DNA_LIGASE_A1"/>
    <property type="match status" value="1"/>
</dbReference>
<feature type="region of interest" description="Disordered" evidence="17">
    <location>
        <begin position="1"/>
        <end position="29"/>
    </location>
</feature>
<dbReference type="Gene3D" id="2.40.50.140">
    <property type="entry name" value="Nucleic acid-binding proteins"/>
    <property type="match status" value="1"/>
</dbReference>
<dbReference type="GO" id="GO:0006297">
    <property type="term" value="P:nucleotide-excision repair, DNA gap filling"/>
    <property type="evidence" value="ECO:0007669"/>
    <property type="project" value="TreeGrafter"/>
</dbReference>
<feature type="domain" description="ATP-dependent DNA ligase family profile" evidence="18">
    <location>
        <begin position="397"/>
        <end position="511"/>
    </location>
</feature>
<protein>
    <recommendedName>
        <fullName evidence="15">DNA ligase</fullName>
        <ecNumber evidence="15">6.5.1.1</ecNumber>
    </recommendedName>
</protein>
<dbReference type="PROSITE" id="PS00333">
    <property type="entry name" value="DNA_LIGASE_A2"/>
    <property type="match status" value="1"/>
</dbReference>
<proteinExistence type="inferred from homology"/>
<dbReference type="InterPro" id="IPR012310">
    <property type="entry name" value="DNA_ligase_ATP-dep_cent"/>
</dbReference>
<dbReference type="GO" id="GO:0046872">
    <property type="term" value="F:metal ion binding"/>
    <property type="evidence" value="ECO:0007669"/>
    <property type="project" value="UniProtKB-KW"/>
</dbReference>
<dbReference type="CDD" id="cd07903">
    <property type="entry name" value="Adenylation_DNA_ligase_IV"/>
    <property type="match status" value="1"/>
</dbReference>
<keyword evidence="4 15" id="KW-0436">Ligase</keyword>
<dbReference type="InterPro" id="IPR012340">
    <property type="entry name" value="NA-bd_OB-fold"/>
</dbReference>
<evidence type="ECO:0000313" key="20">
    <source>
        <dbReference type="EMBL" id="QLL35085.1"/>
    </source>
</evidence>
<keyword evidence="13" id="KW-0539">Nucleus</keyword>
<feature type="domain" description="BRCT" evidence="19">
    <location>
        <begin position="867"/>
        <end position="968"/>
    </location>
</feature>
<dbReference type="GO" id="GO:0006310">
    <property type="term" value="P:DNA recombination"/>
    <property type="evidence" value="ECO:0007669"/>
    <property type="project" value="UniProtKB-KW"/>
</dbReference>
<dbReference type="InterPro" id="IPR016059">
    <property type="entry name" value="DNA_ligase_ATP-dep_CS"/>
</dbReference>
<keyword evidence="6" id="KW-0677">Repeat</keyword>
<evidence type="ECO:0000256" key="5">
    <source>
        <dbReference type="ARBA" id="ARBA00022723"/>
    </source>
</evidence>
<dbReference type="InterPro" id="IPR001357">
    <property type="entry name" value="BRCT_dom"/>
</dbReference>
<organism evidence="20 21">
    <name type="scientific">Torulaspora globosa</name>
    <dbReference type="NCBI Taxonomy" id="48254"/>
    <lineage>
        <taxon>Eukaryota</taxon>
        <taxon>Fungi</taxon>
        <taxon>Dikarya</taxon>
        <taxon>Ascomycota</taxon>
        <taxon>Saccharomycotina</taxon>
        <taxon>Saccharomycetes</taxon>
        <taxon>Saccharomycetales</taxon>
        <taxon>Saccharomycetaceae</taxon>
        <taxon>Torulaspora</taxon>
    </lineage>
</organism>
<accession>A0A7G3ZNJ9</accession>
<reference evidence="20 21" key="1">
    <citation type="submission" date="2020-06" db="EMBL/GenBank/DDBJ databases">
        <title>The yeast mating-type switching endonuclease HO is a domesticated member of an unorthodox homing genetic element family.</title>
        <authorList>
            <person name="Coughlan A.Y."/>
            <person name="Lombardi L."/>
            <person name="Braun-Galleani S."/>
            <person name="Martos A.R."/>
            <person name="Galeote V."/>
            <person name="Bigey F."/>
            <person name="Dequin S."/>
            <person name="Byrne K.P."/>
            <person name="Wolfe K.H."/>
        </authorList>
    </citation>
    <scope>NUCLEOTIDE SEQUENCE [LARGE SCALE GENOMIC DNA]</scope>
    <source>
        <strain evidence="20 21">CBS764</strain>
    </source>
</reference>
<evidence type="ECO:0000256" key="9">
    <source>
        <dbReference type="ARBA" id="ARBA00022840"/>
    </source>
</evidence>
<evidence type="ECO:0000256" key="16">
    <source>
        <dbReference type="RuleBase" id="RU004196"/>
    </source>
</evidence>
<evidence type="ECO:0000256" key="7">
    <source>
        <dbReference type="ARBA" id="ARBA00022741"/>
    </source>
</evidence>
<dbReference type="RefSeq" id="XP_037141759.1">
    <property type="nucleotide sequence ID" value="XM_037285863.1"/>
</dbReference>
<dbReference type="InterPro" id="IPR000977">
    <property type="entry name" value="DNA_ligase_ATP-dep"/>
</dbReference>
<dbReference type="Gene3D" id="3.30.470.30">
    <property type="entry name" value="DNA ligase/mRNA capping enzyme"/>
    <property type="match status" value="1"/>
</dbReference>
<dbReference type="InterPro" id="IPR012308">
    <property type="entry name" value="DNA_ligase_ATP-dep_N"/>
</dbReference>
<comment type="catalytic activity">
    <reaction evidence="14 15">
        <text>ATP + (deoxyribonucleotide)n-3'-hydroxyl + 5'-phospho-(deoxyribonucleotide)m = (deoxyribonucleotide)n+m + AMP + diphosphate.</text>
        <dbReference type="EC" id="6.5.1.1"/>
    </reaction>
</comment>
<evidence type="ECO:0000256" key="1">
    <source>
        <dbReference type="ARBA" id="ARBA00001946"/>
    </source>
</evidence>
<dbReference type="OrthoDB" id="151490at2759"/>